<dbReference type="InterPro" id="IPR036598">
    <property type="entry name" value="GOLD_dom_sf"/>
</dbReference>
<evidence type="ECO:0008006" key="3">
    <source>
        <dbReference type="Google" id="ProtNLM"/>
    </source>
</evidence>
<dbReference type="EMBL" id="HBNR01007638">
    <property type="protein sequence ID" value="CAE4565393.1"/>
    <property type="molecule type" value="Transcribed_RNA"/>
</dbReference>
<evidence type="ECO:0000256" key="1">
    <source>
        <dbReference type="SAM" id="MobiDB-lite"/>
    </source>
</evidence>
<sequence>MIEVNLGDDDDAALVPTVSSAKPAENEEHEGFSTGAIASDERVEPGRRSGSGGFLGKVKARASETARGVMGNQQVQAGVGFVKDASKVISDQGHQGIKMVKGKTKELAESKEVKKGIGFVKDKTKEFKELGVVKNTTKEFKELGAAVAETADLMSRRWGAGGGEVERRPATVWRGGAGVAGAREMLGLDSPGEPWKNTEIQAIEEITIPARGVHTIAHAVSKGSRLRWVFCVKEHSVEFGVRTRAFRAGEGSIEEEVLPLTKYGCTETIQGSWVADENWTVDLLFDNRTSVLRPKCVAYAVGVEPPGCGGATAGGSTASSAPPASVAAPAPAAAIRQAELDAEDLLGGPPPPVFGGAAASPPAAQPAPLDDGPAAGGPAANCGAQAGQAPAVGSLAQLDLTAPVPAPVPDPAPAVGPLAQLDLTAPVPAPAPAPAPAQVPAAVPAMAPAVVPAVVPASVAAPARGAGAGQAKPPTDAAFEDLWGSLLDEDDLPPGGQPAAGKSNGTVAGDLL</sequence>
<proteinExistence type="predicted"/>
<feature type="compositionally biased region" description="Low complexity" evidence="1">
    <location>
        <begin position="354"/>
        <end position="382"/>
    </location>
</feature>
<accession>A0A7S4PWY4</accession>
<organism evidence="2">
    <name type="scientific">Alexandrium monilatum</name>
    <dbReference type="NCBI Taxonomy" id="311494"/>
    <lineage>
        <taxon>Eukaryota</taxon>
        <taxon>Sar</taxon>
        <taxon>Alveolata</taxon>
        <taxon>Dinophyceae</taxon>
        <taxon>Gonyaulacales</taxon>
        <taxon>Pyrocystaceae</taxon>
        <taxon>Alexandrium</taxon>
    </lineage>
</organism>
<gene>
    <name evidence="2" type="ORF">AMON00008_LOCUS5012</name>
</gene>
<feature type="region of interest" description="Disordered" evidence="1">
    <location>
        <begin position="1"/>
        <end position="55"/>
    </location>
</feature>
<reference evidence="2" key="1">
    <citation type="submission" date="2021-01" db="EMBL/GenBank/DDBJ databases">
        <authorList>
            <person name="Corre E."/>
            <person name="Pelletier E."/>
            <person name="Niang G."/>
            <person name="Scheremetjew M."/>
            <person name="Finn R."/>
            <person name="Kale V."/>
            <person name="Holt S."/>
            <person name="Cochrane G."/>
            <person name="Meng A."/>
            <person name="Brown T."/>
            <person name="Cohen L."/>
        </authorList>
    </citation>
    <scope>NUCLEOTIDE SEQUENCE</scope>
    <source>
        <strain evidence="2">CCMP3105</strain>
    </source>
</reference>
<name>A0A7S4PWY4_9DINO</name>
<protein>
    <recommendedName>
        <fullName evidence="3">GOLD domain-containing protein</fullName>
    </recommendedName>
</protein>
<feature type="compositionally biased region" description="Low complexity" evidence="1">
    <location>
        <begin position="464"/>
        <end position="474"/>
    </location>
</feature>
<feature type="compositionally biased region" description="Acidic residues" evidence="1">
    <location>
        <begin position="1"/>
        <end position="12"/>
    </location>
</feature>
<dbReference type="SUPFAM" id="SSF101576">
    <property type="entry name" value="Supernatant protein factor (SPF), C-terminal domain"/>
    <property type="match status" value="1"/>
</dbReference>
<dbReference type="AlphaFoldDB" id="A0A7S4PWY4"/>
<feature type="region of interest" description="Disordered" evidence="1">
    <location>
        <begin position="343"/>
        <end position="382"/>
    </location>
</feature>
<feature type="region of interest" description="Disordered" evidence="1">
    <location>
        <begin position="464"/>
        <end position="512"/>
    </location>
</feature>
<dbReference type="Gene3D" id="2.60.120.680">
    <property type="entry name" value="GOLD domain"/>
    <property type="match status" value="1"/>
</dbReference>
<evidence type="ECO:0000313" key="2">
    <source>
        <dbReference type="EMBL" id="CAE4565393.1"/>
    </source>
</evidence>